<accession>A0A7K1KNU2</accession>
<feature type="binding site" evidence="6">
    <location>
        <position position="156"/>
    </location>
    <ligand>
        <name>S-adenosyl-L-methionine</name>
        <dbReference type="ChEBI" id="CHEBI:59789"/>
    </ligand>
</feature>
<evidence type="ECO:0000256" key="3">
    <source>
        <dbReference type="ARBA" id="ARBA00023004"/>
    </source>
</evidence>
<dbReference type="InterPro" id="IPR034422">
    <property type="entry name" value="HydE/PylB-like"/>
</dbReference>
<evidence type="ECO:0000313" key="10">
    <source>
        <dbReference type="Proteomes" id="UP000461162"/>
    </source>
</evidence>
<organism evidence="9 10">
    <name type="scientific">Pseudodesulfovibrio alkaliphilus</name>
    <dbReference type="NCBI Taxonomy" id="2661613"/>
    <lineage>
        <taxon>Bacteria</taxon>
        <taxon>Pseudomonadati</taxon>
        <taxon>Thermodesulfobacteriota</taxon>
        <taxon>Desulfovibrionia</taxon>
        <taxon>Desulfovibrionales</taxon>
        <taxon>Desulfovibrionaceae</taxon>
    </lineage>
</organism>
<feature type="binding site" evidence="6">
    <location>
        <position position="145"/>
    </location>
    <ligand>
        <name>S-adenosyl-L-methionine</name>
        <dbReference type="ChEBI" id="CHEBI:59789"/>
    </ligand>
</feature>
<gene>
    <name evidence="9" type="primary">hydE</name>
    <name evidence="9" type="ORF">GKC30_08980</name>
</gene>
<dbReference type="SFLD" id="SFLDS00029">
    <property type="entry name" value="Radical_SAM"/>
    <property type="match status" value="1"/>
</dbReference>
<feature type="binding site" evidence="5">
    <location>
        <position position="53"/>
    </location>
    <ligand>
        <name>[4Fe-4S] cluster</name>
        <dbReference type="ChEBI" id="CHEBI:49883"/>
        <note>4Fe-4S-S-AdoMet</note>
    </ligand>
</feature>
<dbReference type="PROSITE" id="PS51918">
    <property type="entry name" value="RADICAL_SAM"/>
    <property type="match status" value="1"/>
</dbReference>
<comment type="cofactor">
    <cofactor evidence="5">
        <name>[4Fe-4S] cluster</name>
        <dbReference type="ChEBI" id="CHEBI:49883"/>
    </cofactor>
    <text evidence="5">Binds 1 [4Fe-4S] cluster. The cluster is coordinated with 3 cysteines and an exchangeable S-adenosyl-L-methionine.</text>
</comment>
<evidence type="ECO:0000256" key="4">
    <source>
        <dbReference type="ARBA" id="ARBA00023014"/>
    </source>
</evidence>
<sequence>MNTHDILALLNGSDDLALFADAALTHRRVFGDEVFIRAVVEFSNVCNKKCHYCGLRAPNAKLRRYRMSAPEILDTACAAASDGAGTVVLQSGDDTGYDTALIGDLIRQIKASHSVAVTLSLGDRGIDEYAFWRDCGADRCLIKVETSNPRLYKRLRQGEDFSARLRRVEAMRQMGYEVGSGVIAGLPGATLLDAARDILLLTDLGLEMIAVGPFVPNPDTPLAASPPGHVALSHRMTALLRTLNPEANIPATTALDALDPSSRALALARGCNVLMPSMTPADHRGDYTIYPGKNADAIDDPLAEARRSILATGFIPSSSMGFSPRSNHVQQGTTRCAAGHRPGRTAQRGQIIAD</sequence>
<evidence type="ECO:0000256" key="6">
    <source>
        <dbReference type="PIRSR" id="PIRSR004762-2"/>
    </source>
</evidence>
<feature type="binding site" evidence="6">
    <location>
        <position position="164"/>
    </location>
    <ligand>
        <name>S-adenosyl-L-methionine</name>
        <dbReference type="ChEBI" id="CHEBI:59789"/>
    </ligand>
</feature>
<reference evidence="9 10" key="1">
    <citation type="submission" date="2019-11" db="EMBL/GenBank/DDBJ databases">
        <title>Pseudodesulfovibrio alkaliphilus, sp. nov., an alkaliphilic sulfate-reducing bacteria from mud volcano of Taman peninsula, Russia.</title>
        <authorList>
            <person name="Frolova A."/>
            <person name="Merkel A.Y."/>
            <person name="Slobodkin A.I."/>
        </authorList>
    </citation>
    <scope>NUCLEOTIDE SEQUENCE [LARGE SCALE GENOMIC DNA]</scope>
    <source>
        <strain evidence="9 10">F-1</strain>
    </source>
</reference>
<keyword evidence="3 5" id="KW-0408">Iron</keyword>
<dbReference type="GO" id="GO:0046872">
    <property type="term" value="F:metal ion binding"/>
    <property type="evidence" value="ECO:0007669"/>
    <property type="project" value="UniProtKB-KW"/>
</dbReference>
<dbReference type="SUPFAM" id="SSF102114">
    <property type="entry name" value="Radical SAM enzymes"/>
    <property type="match status" value="1"/>
</dbReference>
<dbReference type="PANTHER" id="PTHR43726:SF1">
    <property type="entry name" value="BIOTIN SYNTHASE"/>
    <property type="match status" value="1"/>
</dbReference>
<feature type="binding site" evidence="5">
    <location>
        <position position="46"/>
    </location>
    <ligand>
        <name>[4Fe-4S] cluster</name>
        <dbReference type="ChEBI" id="CHEBI:49883"/>
        <note>4Fe-4S-S-AdoMet</note>
    </ligand>
</feature>
<name>A0A7K1KNU2_9BACT</name>
<keyword evidence="10" id="KW-1185">Reference proteome</keyword>
<feature type="binding site" evidence="5">
    <location>
        <position position="50"/>
    </location>
    <ligand>
        <name>[4Fe-4S] cluster</name>
        <dbReference type="ChEBI" id="CHEBI:49883"/>
        <note>4Fe-4S-S-AdoMet</note>
    </ligand>
</feature>
<feature type="binding site" evidence="6">
    <location>
        <position position="120"/>
    </location>
    <ligand>
        <name>(3R)-3-methyl-D-ornithine</name>
        <dbReference type="ChEBI" id="CHEBI:64642"/>
    </ligand>
</feature>
<keyword evidence="4 5" id="KW-0411">Iron-sulfur</keyword>
<evidence type="ECO:0000259" key="8">
    <source>
        <dbReference type="PROSITE" id="PS51918"/>
    </source>
</evidence>
<dbReference type="GO" id="GO:0051539">
    <property type="term" value="F:4 iron, 4 sulfur cluster binding"/>
    <property type="evidence" value="ECO:0007669"/>
    <property type="project" value="UniProtKB-KW"/>
</dbReference>
<dbReference type="RefSeq" id="WP_155934254.1">
    <property type="nucleotide sequence ID" value="NZ_WODC01000005.1"/>
</dbReference>
<comment type="caution">
    <text evidence="9">The sequence shown here is derived from an EMBL/GenBank/DDBJ whole genome shotgun (WGS) entry which is preliminary data.</text>
</comment>
<feature type="domain" description="Radical SAM core" evidence="8">
    <location>
        <begin position="32"/>
        <end position="252"/>
    </location>
</feature>
<protein>
    <submittedName>
        <fullName evidence="9">[FeFe] hydrogenase H-cluster radical SAM maturase HydE</fullName>
    </submittedName>
</protein>
<keyword evidence="5" id="KW-0004">4Fe-4S</keyword>
<feature type="region of interest" description="Disordered" evidence="7">
    <location>
        <begin position="321"/>
        <end position="354"/>
    </location>
</feature>
<dbReference type="InterPro" id="IPR058240">
    <property type="entry name" value="rSAM_sf"/>
</dbReference>
<dbReference type="PANTHER" id="PTHR43726">
    <property type="entry name" value="3-METHYLORNITHINE SYNTHASE"/>
    <property type="match status" value="1"/>
</dbReference>
<dbReference type="SFLD" id="SFLDG01060">
    <property type="entry name" value="BATS_domain_containing"/>
    <property type="match status" value="1"/>
</dbReference>
<dbReference type="EMBL" id="WODC01000005">
    <property type="protein sequence ID" value="MUM77765.1"/>
    <property type="molecule type" value="Genomic_DNA"/>
</dbReference>
<dbReference type="InterPro" id="IPR006638">
    <property type="entry name" value="Elp3/MiaA/NifB-like_rSAM"/>
</dbReference>
<evidence type="ECO:0000256" key="7">
    <source>
        <dbReference type="SAM" id="MobiDB-lite"/>
    </source>
</evidence>
<dbReference type="Gene3D" id="3.20.20.70">
    <property type="entry name" value="Aldolase class I"/>
    <property type="match status" value="1"/>
</dbReference>
<dbReference type="InterPro" id="IPR007197">
    <property type="entry name" value="rSAM"/>
</dbReference>
<dbReference type="Pfam" id="PF04055">
    <property type="entry name" value="Radical_SAM"/>
    <property type="match status" value="1"/>
</dbReference>
<evidence type="ECO:0000256" key="2">
    <source>
        <dbReference type="ARBA" id="ARBA00022723"/>
    </source>
</evidence>
<dbReference type="InterPro" id="IPR013785">
    <property type="entry name" value="Aldolase_TIM"/>
</dbReference>
<dbReference type="PIRSF" id="PIRSF004762">
    <property type="entry name" value="CHP00423"/>
    <property type="match status" value="1"/>
</dbReference>
<evidence type="ECO:0000256" key="1">
    <source>
        <dbReference type="ARBA" id="ARBA00022691"/>
    </source>
</evidence>
<dbReference type="SFLD" id="SFLDG01280">
    <property type="entry name" value="HydE/PylB-like"/>
    <property type="match status" value="1"/>
</dbReference>
<dbReference type="GO" id="GO:0016740">
    <property type="term" value="F:transferase activity"/>
    <property type="evidence" value="ECO:0007669"/>
    <property type="project" value="TreeGrafter"/>
</dbReference>
<dbReference type="Proteomes" id="UP000461162">
    <property type="component" value="Unassembled WGS sequence"/>
</dbReference>
<dbReference type="CDD" id="cd01335">
    <property type="entry name" value="Radical_SAM"/>
    <property type="match status" value="1"/>
</dbReference>
<keyword evidence="1 5" id="KW-0949">S-adenosyl-L-methionine</keyword>
<proteinExistence type="predicted"/>
<keyword evidence="2" id="KW-0479">Metal-binding</keyword>
<feature type="compositionally biased region" description="Polar residues" evidence="7">
    <location>
        <begin position="321"/>
        <end position="334"/>
    </location>
</feature>
<dbReference type="SMART" id="SM00729">
    <property type="entry name" value="Elp3"/>
    <property type="match status" value="1"/>
</dbReference>
<evidence type="ECO:0000313" key="9">
    <source>
        <dbReference type="EMBL" id="MUM77765.1"/>
    </source>
</evidence>
<dbReference type="SFLD" id="SFLDG01082">
    <property type="entry name" value="B12-binding_domain_containing"/>
    <property type="match status" value="1"/>
</dbReference>
<evidence type="ECO:0000256" key="5">
    <source>
        <dbReference type="PIRSR" id="PIRSR004762-1"/>
    </source>
</evidence>
<dbReference type="AlphaFoldDB" id="A0A7K1KNU2"/>